<keyword evidence="5" id="KW-0539">Nucleus</keyword>
<evidence type="ECO:0000256" key="7">
    <source>
        <dbReference type="PROSITE-ProRule" id="PRU00221"/>
    </source>
</evidence>
<dbReference type="EMBL" id="BDSP01000114">
    <property type="protein sequence ID" value="GAX17334.1"/>
    <property type="molecule type" value="Genomic_DNA"/>
</dbReference>
<dbReference type="GO" id="GO:0006364">
    <property type="term" value="P:rRNA processing"/>
    <property type="evidence" value="ECO:0007669"/>
    <property type="project" value="UniProtKB-KW"/>
</dbReference>
<comment type="caution">
    <text evidence="9">The sequence shown here is derived from an EMBL/GenBank/DDBJ whole genome shotgun (WGS) entry which is preliminary data.</text>
</comment>
<dbReference type="PANTHER" id="PTHR18359:SF0">
    <property type="entry name" value="U3 SMALL NUCLEOLAR RNA-ASSOCIATED PROTEIN 18 HOMOLOG"/>
    <property type="match status" value="1"/>
</dbReference>
<comment type="subcellular location">
    <subcellularLocation>
        <location evidence="1">Nucleus</location>
        <location evidence="1">Nucleolus</location>
    </subcellularLocation>
</comment>
<evidence type="ECO:0000313" key="9">
    <source>
        <dbReference type="EMBL" id="GAX17334.1"/>
    </source>
</evidence>
<keyword evidence="3 7" id="KW-0853">WD repeat</keyword>
<dbReference type="SUPFAM" id="SSF50978">
    <property type="entry name" value="WD40 repeat-like"/>
    <property type="match status" value="1"/>
</dbReference>
<accession>A0A1Z5JTG5</accession>
<dbReference type="InterPro" id="IPR036322">
    <property type="entry name" value="WD40_repeat_dom_sf"/>
</dbReference>
<dbReference type="InterPro" id="IPR001680">
    <property type="entry name" value="WD40_rpt"/>
</dbReference>
<protein>
    <submittedName>
        <fullName evidence="9">U3 small nucleolar RNA-associated protein 18</fullName>
    </submittedName>
</protein>
<reference evidence="9 10" key="1">
    <citation type="journal article" date="2015" name="Plant Cell">
        <title>Oil accumulation by the oleaginous diatom Fistulifera solaris as revealed by the genome and transcriptome.</title>
        <authorList>
            <person name="Tanaka T."/>
            <person name="Maeda Y."/>
            <person name="Veluchamy A."/>
            <person name="Tanaka M."/>
            <person name="Abida H."/>
            <person name="Marechal E."/>
            <person name="Bowler C."/>
            <person name="Muto M."/>
            <person name="Sunaga Y."/>
            <person name="Tanaka M."/>
            <person name="Yoshino T."/>
            <person name="Taniguchi T."/>
            <person name="Fukuda Y."/>
            <person name="Nemoto M."/>
            <person name="Matsumoto M."/>
            <person name="Wong P.S."/>
            <person name="Aburatani S."/>
            <person name="Fujibuchi W."/>
        </authorList>
    </citation>
    <scope>NUCLEOTIDE SEQUENCE [LARGE SCALE GENOMIC DNA]</scope>
    <source>
        <strain evidence="9 10">JPCC DA0580</strain>
    </source>
</reference>
<dbReference type="Proteomes" id="UP000198406">
    <property type="component" value="Unassembled WGS sequence"/>
</dbReference>
<dbReference type="Gene3D" id="2.130.10.10">
    <property type="entry name" value="YVTN repeat-like/Quinoprotein amine dehydrogenase"/>
    <property type="match status" value="1"/>
</dbReference>
<evidence type="ECO:0000256" key="4">
    <source>
        <dbReference type="ARBA" id="ARBA00022737"/>
    </source>
</evidence>
<comment type="similarity">
    <text evidence="6">Belongs to the WD repeat UTP18 family.</text>
</comment>
<dbReference type="PANTHER" id="PTHR18359">
    <property type="entry name" value="WD-REPEAT PROTEIN-RELATED"/>
    <property type="match status" value="1"/>
</dbReference>
<dbReference type="InterPro" id="IPR015943">
    <property type="entry name" value="WD40/YVTN_repeat-like_dom_sf"/>
</dbReference>
<keyword evidence="10" id="KW-1185">Reference proteome</keyword>
<proteinExistence type="inferred from homology"/>
<dbReference type="SMART" id="SM00320">
    <property type="entry name" value="WD40"/>
    <property type="match status" value="5"/>
</dbReference>
<dbReference type="InParanoid" id="A0A1Z5JTG5"/>
<dbReference type="AlphaFoldDB" id="A0A1Z5JTG5"/>
<evidence type="ECO:0000313" key="10">
    <source>
        <dbReference type="Proteomes" id="UP000198406"/>
    </source>
</evidence>
<keyword evidence="4" id="KW-0677">Repeat</keyword>
<gene>
    <name evidence="9" type="ORF">FisN_10Lh200</name>
</gene>
<evidence type="ECO:0000256" key="1">
    <source>
        <dbReference type="ARBA" id="ARBA00004604"/>
    </source>
</evidence>
<feature type="compositionally biased region" description="Basic residues" evidence="8">
    <location>
        <begin position="1"/>
        <end position="18"/>
    </location>
</feature>
<sequence>METVKEHKRRRTSKKQKRIAAEKEEDDRLTALLFGNGEVLERPQEIMQSKTGGDSLFVIDRQGETQTTKELENVRDLEIDNGNDAEEKDGPIWQDDDDDIQVQLKSRLAKLRHNRQEGPVSTQQLEGRLRTYYQQSLTAQTNWAKLPEENDQTEEEHTVVDTDEPMLSQGGLKPTILATVRCPDANMSDPNQAAVQAVHFHPGSDPDRPLLLTAGLDKTLRFFQVGEEKSEKIHGIHFPKLPIFSASFLGDSGSVVVTGRRPFFYIYNAISGNLDHVPRILGREEKSWEKSVTSPDGSTIALIGNDGYVVLWDVASKQINKTLKINGSVRAITFTPDNREILASGSDGDVYRWDLRNTRRCAERWSNQDGTITSALAASSRHVAVGAESGVVNLYKSSHLVKSVLNLSTSADLVKFNSDGEILALSTRREKMGLKLLHVPSATVFSNWPTSKTPLNYVWSLDFSPASRFLAIGNDKGKCLLYHVFTHTRFFIDYAPALASHILATDTNIGHHTSTICCFASITKVYSLQMIQLISIFIWVAFADAWTSSPLQTRIRTSLRLSSASSESVASLKADLIAACTRGGQPENIRGLVKNLMQVAKSNGEGQSSSSSGLLSGEWELLYGTEDETRSSPFFWAFRKATDTADQIYSITDSIPAPLKEVGPARQNIEWIDTAQTGRFVSRVKVATLGGLATSIMTTRGTIVGTDGTDGVVLQIDSTKPEKSTALSTILGPLGGVLNENAPPFPSGQALEQLRPGSSKVIMRTGYCDEGLRISWDDARPDDFFVWRRNEFANYDFL</sequence>
<evidence type="ECO:0000256" key="8">
    <source>
        <dbReference type="SAM" id="MobiDB-lite"/>
    </source>
</evidence>
<feature type="repeat" description="WD" evidence="7">
    <location>
        <begin position="329"/>
        <end position="363"/>
    </location>
</feature>
<keyword evidence="2" id="KW-0698">rRNA processing</keyword>
<evidence type="ECO:0000256" key="6">
    <source>
        <dbReference type="ARBA" id="ARBA00025767"/>
    </source>
</evidence>
<dbReference type="GO" id="GO:0032040">
    <property type="term" value="C:small-subunit processome"/>
    <property type="evidence" value="ECO:0007669"/>
    <property type="project" value="TreeGrafter"/>
</dbReference>
<evidence type="ECO:0000256" key="2">
    <source>
        <dbReference type="ARBA" id="ARBA00022552"/>
    </source>
</evidence>
<dbReference type="GO" id="GO:0034388">
    <property type="term" value="C:Pwp2p-containing subcomplex of 90S preribosome"/>
    <property type="evidence" value="ECO:0007669"/>
    <property type="project" value="TreeGrafter"/>
</dbReference>
<dbReference type="InterPro" id="IPR045161">
    <property type="entry name" value="Utp18"/>
</dbReference>
<name>A0A1Z5JTG5_FISSO</name>
<feature type="region of interest" description="Disordered" evidence="8">
    <location>
        <begin position="1"/>
        <end position="24"/>
    </location>
</feature>
<dbReference type="PROSITE" id="PS50082">
    <property type="entry name" value="WD_REPEATS_2"/>
    <property type="match status" value="1"/>
</dbReference>
<evidence type="ECO:0000256" key="3">
    <source>
        <dbReference type="ARBA" id="ARBA00022574"/>
    </source>
</evidence>
<dbReference type="OrthoDB" id="1935146at2759"/>
<organism evidence="9 10">
    <name type="scientific">Fistulifera solaris</name>
    <name type="common">Oleaginous diatom</name>
    <dbReference type="NCBI Taxonomy" id="1519565"/>
    <lineage>
        <taxon>Eukaryota</taxon>
        <taxon>Sar</taxon>
        <taxon>Stramenopiles</taxon>
        <taxon>Ochrophyta</taxon>
        <taxon>Bacillariophyta</taxon>
        <taxon>Bacillariophyceae</taxon>
        <taxon>Bacillariophycidae</taxon>
        <taxon>Naviculales</taxon>
        <taxon>Naviculaceae</taxon>
        <taxon>Fistulifera</taxon>
    </lineage>
</organism>
<evidence type="ECO:0000256" key="5">
    <source>
        <dbReference type="ARBA" id="ARBA00023242"/>
    </source>
</evidence>
<dbReference type="Pfam" id="PF00400">
    <property type="entry name" value="WD40"/>
    <property type="match status" value="1"/>
</dbReference>